<accession>A0ABS9BTD3</accession>
<sequence length="1453" mass="165663">MSEEVPVTETEKPRKKRRLLKMLLVLGGILLIFQTLFYFGSDLLLRNYLKEKVYQASGNKYEIDFDTFRILFIQRGITFVGLKINPVEGQFDSLAASPYYRAAVKDVTVKGLNYLFRKKEIVVGDIELVGPQLEFKFVQSEKKDSIPGQSPLEVLRQEIRKSFLSSQINEIRIKQIAISDADLLLKDFISQKSIQAENTFFRLKDIQIMQDRRPATPFNAEGFEFGFDNFAILLADSVHTIKAAQIRVSSLDQFIEAKDVHIQPDFSKFSTSYFSIDLDDIKLVDADINRVFYTSEVKVGELLLRRPNFNIVSREGQKTATEPKQFDLYSLIDGILNSVEIRDFEIIEGSFRKRNLSQAQGEYRIKAERIDFQMADFYVGPDESRKVNQFFYAEDASVSLREFELALSDSIHWIKGEYVKLSSFDDNIRIQGLQLFPVQFAEMPRARNILDIEVAELMINNANLKKTYNESVLDMEEVVLVEPKIVLKDLQGKKKNPSDASVSLVFQEYLKGVYFKRFEIRDGSLVMDNRLKIRQDSLSFGKVNLLLENFALDESTEESDSRSIFLADNLHLEFEDYALKLADNLHFFKANRLSLDTKKQEIIIDGFSIKPPQNVQTKAVLETYGKNSVLDIYVPKFEAKGVDIVSAYFDGILHVKQINVPRPQISIKSFKPTETDSAVQDVITRQEIANLLTNYFDEIRVDSLSLFDGTMSLESSSNKGTQSFSDKDIDLGIKNFQVQKGAEISNMGFLFSEEVDLQLNRYIFNIADGKYTMDAERINFNSANEEIIARNVKVNPRADLNEKLKISATIPTMLFRGVDLERFLFENQLGLQKLELDDALVNILINDDAVLPEAPKRRRQVGPRSLPKTIDVIQIDTITAKKAQLFVSIKEGGVQKELVNTGINLNFFDFYLDSATISKRDFVGMFSGVTLGAEEFWLTLADSVHRVTFKNVQFDTRREAIFLQSFRVIPNNLSGKPGIPVFSGHIPAVLIKTKSLEALQQGKEIGLQEVSLFRPDMEVFVDQQKAPPKNREKQVSETAMFESLTLADFRIVEGSFGVLDKNTGAEPLFLNGLNVSLADIVMDLTGKENFDPKSLLKNDFEVSWSDYQILLKDSLNRIKIGNIKLNNRQAEIRDLEFLPRIGKYDYARRIGVQTDVAHISVGNITLERPDYQKYLADKTLVAKSLKLQGIEAAMFRDKRFPKKENVFKPMPQQMMKEAGLALRLDTLTIEDGFVRYEEFPDKGMVPGYLEFSDISAAFFPFDVGVETGQDYPLEESFLIANATLNGEAKLNMQGHLFYHEPYPMRINAQLGEFRVGILNSILKSNAFASARDGRILNADWSFEANDDEAIGKMTFLYEDLNVQLLDERTLTKGKGMKSMLTFVLNTFAVRSNNPRGYQRKPINASIYQVRDKEKFIFNYWWKTTFSGIKGSLGLGQAKKPREKKNSEEKPPVK</sequence>
<proteinExistence type="predicted"/>
<evidence type="ECO:0000256" key="2">
    <source>
        <dbReference type="SAM" id="Phobius"/>
    </source>
</evidence>
<keyword evidence="2" id="KW-1133">Transmembrane helix</keyword>
<feature type="transmembrane region" description="Helical" evidence="2">
    <location>
        <begin position="22"/>
        <end position="40"/>
    </location>
</feature>
<comment type="caution">
    <text evidence="3">The sequence shown here is derived from an EMBL/GenBank/DDBJ whole genome shotgun (WGS) entry which is preliminary data.</text>
</comment>
<feature type="region of interest" description="Disordered" evidence="1">
    <location>
        <begin position="1434"/>
        <end position="1453"/>
    </location>
</feature>
<keyword evidence="4" id="KW-1185">Reference proteome</keyword>
<evidence type="ECO:0000313" key="3">
    <source>
        <dbReference type="EMBL" id="MCF1751315.1"/>
    </source>
</evidence>
<keyword evidence="2" id="KW-0472">Membrane</keyword>
<name>A0ABS9BTD3_9BACT</name>
<keyword evidence="2" id="KW-0812">Transmembrane</keyword>
<feature type="compositionally biased region" description="Basic and acidic residues" evidence="1">
    <location>
        <begin position="1443"/>
        <end position="1453"/>
    </location>
</feature>
<evidence type="ECO:0008006" key="5">
    <source>
        <dbReference type="Google" id="ProtNLM"/>
    </source>
</evidence>
<protein>
    <recommendedName>
        <fullName evidence="5">Autotransporter translocation and assembly factor TamB</fullName>
    </recommendedName>
</protein>
<dbReference type="RefSeq" id="WP_234861306.1">
    <property type="nucleotide sequence ID" value="NZ_JAKEVZ010000006.1"/>
</dbReference>
<organism evidence="3 4">
    <name type="scientific">Mariniradius sediminis</name>
    <dbReference type="NCBI Taxonomy" id="2909237"/>
    <lineage>
        <taxon>Bacteria</taxon>
        <taxon>Pseudomonadati</taxon>
        <taxon>Bacteroidota</taxon>
        <taxon>Cytophagia</taxon>
        <taxon>Cytophagales</taxon>
        <taxon>Cyclobacteriaceae</taxon>
        <taxon>Mariniradius</taxon>
    </lineage>
</organism>
<reference evidence="3 4" key="1">
    <citation type="submission" date="2022-01" db="EMBL/GenBank/DDBJ databases">
        <title>Mariniradius saccharolyticus sp. nov., isolated from sediment of a river.</title>
        <authorList>
            <person name="Liu H."/>
        </authorList>
    </citation>
    <scope>NUCLEOTIDE SEQUENCE [LARGE SCALE GENOMIC DNA]</scope>
    <source>
        <strain evidence="3 4">RY-2</strain>
    </source>
</reference>
<gene>
    <name evidence="3" type="ORF">L0U89_09560</name>
</gene>
<evidence type="ECO:0000256" key="1">
    <source>
        <dbReference type="SAM" id="MobiDB-lite"/>
    </source>
</evidence>
<dbReference type="EMBL" id="JAKEVZ010000006">
    <property type="protein sequence ID" value="MCF1751315.1"/>
    <property type="molecule type" value="Genomic_DNA"/>
</dbReference>
<dbReference type="Proteomes" id="UP001201449">
    <property type="component" value="Unassembled WGS sequence"/>
</dbReference>
<evidence type="ECO:0000313" key="4">
    <source>
        <dbReference type="Proteomes" id="UP001201449"/>
    </source>
</evidence>